<gene>
    <name evidence="10" type="ORF">S101468_02806</name>
</gene>
<dbReference type="PANTHER" id="PTHR43271">
    <property type="entry name" value="BLL2771 PROTEIN"/>
    <property type="match status" value="1"/>
</dbReference>
<evidence type="ECO:0000256" key="3">
    <source>
        <dbReference type="ARBA" id="ARBA00022448"/>
    </source>
</evidence>
<organism evidence="10 11">
    <name type="scientific">Acetobacter pasteurianus subsp. pasteurianus</name>
    <dbReference type="NCBI Taxonomy" id="481145"/>
    <lineage>
        <taxon>Bacteria</taxon>
        <taxon>Pseudomonadati</taxon>
        <taxon>Pseudomonadota</taxon>
        <taxon>Alphaproteobacteria</taxon>
        <taxon>Acetobacterales</taxon>
        <taxon>Acetobacteraceae</taxon>
        <taxon>Acetobacter</taxon>
    </lineage>
</organism>
<evidence type="ECO:0000256" key="2">
    <source>
        <dbReference type="ARBA" id="ARBA00008335"/>
    </source>
</evidence>
<dbReference type="PANTHER" id="PTHR43271:SF2">
    <property type="entry name" value="BLL2771 PROTEIN"/>
    <property type="match status" value="1"/>
</dbReference>
<feature type="transmembrane region" description="Helical" evidence="8">
    <location>
        <begin position="316"/>
        <end position="335"/>
    </location>
</feature>
<evidence type="ECO:0000313" key="11">
    <source>
        <dbReference type="Proteomes" id="UP000196816"/>
    </source>
</evidence>
<feature type="transmembrane region" description="Helical" evidence="8">
    <location>
        <begin position="274"/>
        <end position="296"/>
    </location>
</feature>
<feature type="transmembrane region" description="Helical" evidence="8">
    <location>
        <begin position="400"/>
        <end position="419"/>
    </location>
</feature>
<evidence type="ECO:0000256" key="7">
    <source>
        <dbReference type="ARBA" id="ARBA00023136"/>
    </source>
</evidence>
<keyword evidence="3" id="KW-0813">Transport</keyword>
<dbReference type="Pfam" id="PF07690">
    <property type="entry name" value="MFS_1"/>
    <property type="match status" value="1"/>
</dbReference>
<dbReference type="InterPro" id="IPR036259">
    <property type="entry name" value="MFS_trans_sf"/>
</dbReference>
<feature type="transmembrane region" description="Helical" evidence="8">
    <location>
        <begin position="223"/>
        <end position="248"/>
    </location>
</feature>
<evidence type="ECO:0000259" key="9">
    <source>
        <dbReference type="PROSITE" id="PS50850"/>
    </source>
</evidence>
<dbReference type="RefSeq" id="WP_088365013.1">
    <property type="nucleotide sequence ID" value="NZ_CP021922.1"/>
</dbReference>
<dbReference type="InterPro" id="IPR020846">
    <property type="entry name" value="MFS_dom"/>
</dbReference>
<dbReference type="PROSITE" id="PS50850">
    <property type="entry name" value="MFS"/>
    <property type="match status" value="1"/>
</dbReference>
<feature type="transmembrane region" description="Helical" evidence="8">
    <location>
        <begin position="70"/>
        <end position="91"/>
    </location>
</feature>
<evidence type="ECO:0000256" key="8">
    <source>
        <dbReference type="SAM" id="Phobius"/>
    </source>
</evidence>
<evidence type="ECO:0000313" key="10">
    <source>
        <dbReference type="EMBL" id="ASC07008.1"/>
    </source>
</evidence>
<keyword evidence="5 8" id="KW-0812">Transmembrane</keyword>
<protein>
    <submittedName>
        <fullName evidence="10">MFS-type transporter YwfA</fullName>
    </submittedName>
</protein>
<dbReference type="InterPro" id="IPR011701">
    <property type="entry name" value="MFS"/>
</dbReference>
<dbReference type="CDD" id="cd17324">
    <property type="entry name" value="MFS_NepI_like"/>
    <property type="match status" value="1"/>
</dbReference>
<proteinExistence type="inferred from homology"/>
<evidence type="ECO:0000256" key="4">
    <source>
        <dbReference type="ARBA" id="ARBA00022475"/>
    </source>
</evidence>
<feature type="transmembrane region" description="Helical" evidence="8">
    <location>
        <begin position="199"/>
        <end position="217"/>
    </location>
</feature>
<sequence>MASAYSSQYRVKETVSYICSLIHKHVVMNNNNAQSLCQRSYCIGLLSQGSVVSLLLGPVMKNETIANTKVPLCEIVALFSLGSCALLNIYATQPILPDIARQFGVSLGTSAWTISASTLGVAVAAPLAGAISDRFGRKCIMVMALIGLIVTTASCALAWNFMALFSLRFAQGLLVPFVFTAALAYITEEWSGSTATTMNGVYVAGTAFGGFCGRFLAGAAATFTGWLSTFLVFAVLLFLVLVLTIFCLPTERQFKPSASLAGSLKSIAKGVQDWRLLATCFIGASLLFQQVTSFTYLSLRLGAPPFSLTSLEVESLFVVFLLPVTVTPFFGRLINKIGRTRAFLLSQIIGIAGIGLTLSFHLASIVVGLALSCMAVFSGQSCATGYTAQHAKTGRSAATGLYLTCYYLGGSIGAIAPAPFYAHHGWFGCAALICLVALASTVLAQAAWQEAIPRKNEANA</sequence>
<dbReference type="SUPFAM" id="SSF103473">
    <property type="entry name" value="MFS general substrate transporter"/>
    <property type="match status" value="1"/>
</dbReference>
<feature type="transmembrane region" description="Helical" evidence="8">
    <location>
        <begin position="342"/>
        <end position="363"/>
    </location>
</feature>
<dbReference type="EMBL" id="CP021922">
    <property type="protein sequence ID" value="ASC07008.1"/>
    <property type="molecule type" value="Genomic_DNA"/>
</dbReference>
<dbReference type="AlphaFoldDB" id="A0AAC9ST95"/>
<dbReference type="InterPro" id="IPR005829">
    <property type="entry name" value="Sugar_transporter_CS"/>
</dbReference>
<dbReference type="PROSITE" id="PS00216">
    <property type="entry name" value="SUGAR_TRANSPORT_1"/>
    <property type="match status" value="1"/>
</dbReference>
<comment type="subcellular location">
    <subcellularLocation>
        <location evidence="1">Cell membrane</location>
        <topology evidence="1">Multi-pass membrane protein</topology>
    </subcellularLocation>
</comment>
<feature type="transmembrane region" description="Helical" evidence="8">
    <location>
        <begin position="165"/>
        <end position="187"/>
    </location>
</feature>
<keyword evidence="4" id="KW-1003">Cell membrane</keyword>
<keyword evidence="6 8" id="KW-1133">Transmembrane helix</keyword>
<evidence type="ECO:0000256" key="5">
    <source>
        <dbReference type="ARBA" id="ARBA00022692"/>
    </source>
</evidence>
<dbReference type="GO" id="GO:0022857">
    <property type="term" value="F:transmembrane transporter activity"/>
    <property type="evidence" value="ECO:0007669"/>
    <property type="project" value="InterPro"/>
</dbReference>
<feature type="transmembrane region" description="Helical" evidence="8">
    <location>
        <begin position="111"/>
        <end position="132"/>
    </location>
</feature>
<keyword evidence="7 8" id="KW-0472">Membrane</keyword>
<evidence type="ECO:0000256" key="1">
    <source>
        <dbReference type="ARBA" id="ARBA00004651"/>
    </source>
</evidence>
<reference evidence="10 11" key="1">
    <citation type="submission" date="2017-06" db="EMBL/GenBank/DDBJ databases">
        <title>Genome sequence of Acetobacter pasteurianus subsp. pasteurianus strain SRCM101468.</title>
        <authorList>
            <person name="Cho S.H."/>
        </authorList>
    </citation>
    <scope>NUCLEOTIDE SEQUENCE [LARGE SCALE GENOMIC DNA]</scope>
    <source>
        <strain evidence="10 11">SRCM101468</strain>
    </source>
</reference>
<comment type="similarity">
    <text evidence="2">Belongs to the major facilitator superfamily.</text>
</comment>
<dbReference type="Gene3D" id="1.20.1250.20">
    <property type="entry name" value="MFS general substrate transporter like domains"/>
    <property type="match status" value="1"/>
</dbReference>
<dbReference type="GO" id="GO:0005886">
    <property type="term" value="C:plasma membrane"/>
    <property type="evidence" value="ECO:0007669"/>
    <property type="project" value="UniProtKB-SubCell"/>
</dbReference>
<feature type="transmembrane region" description="Helical" evidence="8">
    <location>
        <begin position="369"/>
        <end position="388"/>
    </location>
</feature>
<feature type="transmembrane region" description="Helical" evidence="8">
    <location>
        <begin position="139"/>
        <end position="159"/>
    </location>
</feature>
<accession>A0AAC9ST95</accession>
<name>A0AAC9ST95_ACEPA</name>
<dbReference type="Proteomes" id="UP000196816">
    <property type="component" value="Chromosome"/>
</dbReference>
<feature type="transmembrane region" description="Helical" evidence="8">
    <location>
        <begin position="425"/>
        <end position="448"/>
    </location>
</feature>
<evidence type="ECO:0000256" key="6">
    <source>
        <dbReference type="ARBA" id="ARBA00022989"/>
    </source>
</evidence>
<feature type="domain" description="Major facilitator superfamily (MFS) profile" evidence="9">
    <location>
        <begin position="74"/>
        <end position="449"/>
    </location>
</feature>